<keyword evidence="6" id="KW-0807">Transducer</keyword>
<reference evidence="8" key="1">
    <citation type="submission" date="2025-08" db="UniProtKB">
        <authorList>
            <consortium name="RefSeq"/>
        </authorList>
    </citation>
    <scope>IDENTIFICATION</scope>
</reference>
<gene>
    <name evidence="8" type="primary">LOC136116606</name>
</gene>
<evidence type="ECO:0000256" key="1">
    <source>
        <dbReference type="ARBA" id="ARBA00004651"/>
    </source>
</evidence>
<evidence type="ECO:0000256" key="5">
    <source>
        <dbReference type="ARBA" id="ARBA00023136"/>
    </source>
</evidence>
<evidence type="ECO:0000256" key="3">
    <source>
        <dbReference type="ARBA" id="ARBA00022692"/>
    </source>
</evidence>
<comment type="subcellular location">
    <subcellularLocation>
        <location evidence="1 6">Cell membrane</location>
        <topology evidence="1 6">Multi-pass membrane protein</topology>
    </subcellularLocation>
</comment>
<accession>A0AB40D8V8</accession>
<keyword evidence="4 6" id="KW-1133">Transmembrane helix</keyword>
<evidence type="ECO:0000256" key="2">
    <source>
        <dbReference type="ARBA" id="ARBA00022475"/>
    </source>
</evidence>
<comment type="caution">
    <text evidence="6">Lacks conserved residue(s) required for the propagation of feature annotation.</text>
</comment>
<proteinExistence type="inferred from homology"/>
<feature type="transmembrane region" description="Helical" evidence="6">
    <location>
        <begin position="39"/>
        <end position="62"/>
    </location>
</feature>
<feature type="transmembrane region" description="Helical" evidence="6">
    <location>
        <begin position="159"/>
        <end position="180"/>
    </location>
</feature>
<keyword evidence="2 6" id="KW-1003">Cell membrane</keyword>
<name>A0AB40D8V8_DROSZ</name>
<evidence type="ECO:0000256" key="6">
    <source>
        <dbReference type="RuleBase" id="RU363108"/>
    </source>
</evidence>
<dbReference type="Proteomes" id="UP001652628">
    <property type="component" value="Chromosome 2R"/>
</dbReference>
<keyword evidence="5 6" id="KW-0472">Membrane</keyword>
<dbReference type="AlphaFoldDB" id="A0AB40D8V8"/>
<evidence type="ECO:0000313" key="8">
    <source>
        <dbReference type="RefSeq" id="XP_065719590.2"/>
    </source>
</evidence>
<keyword evidence="7" id="KW-1185">Reference proteome</keyword>
<dbReference type="Pfam" id="PF08395">
    <property type="entry name" value="7tm_7"/>
    <property type="match status" value="1"/>
</dbReference>
<feature type="transmembrane region" description="Helical" evidence="6">
    <location>
        <begin position="74"/>
        <end position="95"/>
    </location>
</feature>
<dbReference type="InterPro" id="IPR013604">
    <property type="entry name" value="7TM_chemorcpt"/>
</dbReference>
<sequence length="388" mass="45211">MVDLIKWCLSYSYFVGRLTGMLNFEIDFKTGRAQVTKRASICAVCSNLVIFSMLTVCVLNLHEIVKTWELPNRLQEYVLIVLSVFRIMCIFLTLASRWWNREEFMQIFDAFRRQYSPEILPYCQRRILNKIFCVSTVDTVHIVKTMLTMRKQLTLKMALGTWGLFSTTVVVHVIIMQYFMAMASIRGRYILLNKELQALISETRSLNPNRIGVFITTCCSLADRFEKIAKSQSDLQAFIDRLTRVYEVQVASLVIAYYLHLVVYLYFVLILIKYNFISMISPEFVMFVYTTLIVLYFVDFSMNASNIVGLRDTHEEMIQLLGQRTLFQPGLDQRLEAVIDGFTLNLARNPLRLRYLGLFKIDRFEIFVMLNALLGHTILLIQIDIEGL</sequence>
<evidence type="ECO:0000313" key="7">
    <source>
        <dbReference type="Proteomes" id="UP001652628"/>
    </source>
</evidence>
<protein>
    <recommendedName>
        <fullName evidence="6">Gustatory receptor</fullName>
    </recommendedName>
</protein>
<dbReference type="GO" id="GO:0050909">
    <property type="term" value="P:sensory perception of taste"/>
    <property type="evidence" value="ECO:0007669"/>
    <property type="project" value="InterPro"/>
</dbReference>
<organism evidence="7 8">
    <name type="scientific">Drosophila suzukii</name>
    <name type="common">Spotted-wing drosophila fruit fly</name>
    <dbReference type="NCBI Taxonomy" id="28584"/>
    <lineage>
        <taxon>Eukaryota</taxon>
        <taxon>Metazoa</taxon>
        <taxon>Ecdysozoa</taxon>
        <taxon>Arthropoda</taxon>
        <taxon>Hexapoda</taxon>
        <taxon>Insecta</taxon>
        <taxon>Pterygota</taxon>
        <taxon>Neoptera</taxon>
        <taxon>Endopterygota</taxon>
        <taxon>Diptera</taxon>
        <taxon>Brachycera</taxon>
        <taxon>Muscomorpha</taxon>
        <taxon>Ephydroidea</taxon>
        <taxon>Drosophilidae</taxon>
        <taxon>Drosophila</taxon>
        <taxon>Sophophora</taxon>
    </lineage>
</organism>
<comment type="similarity">
    <text evidence="6">Belongs to the insect chemoreceptor superfamily. Gustatory receptor (GR) family.</text>
</comment>
<feature type="transmembrane region" description="Helical" evidence="6">
    <location>
        <begin position="284"/>
        <end position="302"/>
    </location>
</feature>
<dbReference type="GO" id="GO:0005886">
    <property type="term" value="C:plasma membrane"/>
    <property type="evidence" value="ECO:0007669"/>
    <property type="project" value="UniProtKB-SubCell"/>
</dbReference>
<keyword evidence="3 6" id="KW-0812">Transmembrane</keyword>
<dbReference type="GeneID" id="136116606"/>
<dbReference type="GO" id="GO:0007165">
    <property type="term" value="P:signal transduction"/>
    <property type="evidence" value="ECO:0007669"/>
    <property type="project" value="UniProtKB-KW"/>
</dbReference>
<keyword evidence="6 8" id="KW-0675">Receptor</keyword>
<feature type="transmembrane region" description="Helical" evidence="6">
    <location>
        <begin position="366"/>
        <end position="385"/>
    </location>
</feature>
<evidence type="ECO:0000256" key="4">
    <source>
        <dbReference type="ARBA" id="ARBA00022989"/>
    </source>
</evidence>
<dbReference type="RefSeq" id="XP_065719590.2">
    <property type="nucleotide sequence ID" value="XM_065863518.2"/>
</dbReference>
<comment type="function">
    <text evidence="6">Gustatory receptor which mediates acceptance or avoidance behavior, depending on its substrates.</text>
</comment>
<feature type="transmembrane region" description="Helical" evidence="6">
    <location>
        <begin position="250"/>
        <end position="272"/>
    </location>
</feature>